<dbReference type="Proteomes" id="UP000339249">
    <property type="component" value="Unassembled WGS sequence"/>
</dbReference>
<proteinExistence type="predicted"/>
<evidence type="ECO:0000313" key="2">
    <source>
        <dbReference type="EMBL" id="VTN12479.1"/>
    </source>
</evidence>
<dbReference type="EC" id="2.4.1.12" evidence="2"/>
<evidence type="ECO:0000256" key="1">
    <source>
        <dbReference type="SAM" id="Phobius"/>
    </source>
</evidence>
<name>A0A4U9D280_RAOTE</name>
<keyword evidence="2" id="KW-0328">Glycosyltransferase</keyword>
<evidence type="ECO:0000313" key="3">
    <source>
        <dbReference type="Proteomes" id="UP000339249"/>
    </source>
</evidence>
<dbReference type="EMBL" id="CABDVU010000001">
    <property type="protein sequence ID" value="VTN12479.1"/>
    <property type="molecule type" value="Genomic_DNA"/>
</dbReference>
<keyword evidence="1" id="KW-1133">Transmembrane helix</keyword>
<sequence>MNTRTGHLDKYKELAHLNPKLRKAILSVVVFFSLILALLCITQPFNPDFTVYLPAAAVGRGAAGAAHFRGASRR</sequence>
<keyword evidence="1" id="KW-0472">Membrane</keyword>
<organism evidence="2 3">
    <name type="scientific">Raoultella terrigena</name>
    <name type="common">Klebsiella terrigena</name>
    <dbReference type="NCBI Taxonomy" id="577"/>
    <lineage>
        <taxon>Bacteria</taxon>
        <taxon>Pseudomonadati</taxon>
        <taxon>Pseudomonadota</taxon>
        <taxon>Gammaproteobacteria</taxon>
        <taxon>Enterobacterales</taxon>
        <taxon>Enterobacteriaceae</taxon>
        <taxon>Klebsiella/Raoultella group</taxon>
        <taxon>Raoultella</taxon>
    </lineage>
</organism>
<protein>
    <submittedName>
        <fullName evidence="2">Cellulose synthase catalytic subunit [UDP-forming]</fullName>
        <ecNumber evidence="2">2.4.1.12</ecNumber>
    </submittedName>
</protein>
<keyword evidence="1" id="KW-0812">Transmembrane</keyword>
<accession>A0A4U9D280</accession>
<gene>
    <name evidence="2" type="primary">bcsA_5</name>
    <name evidence="2" type="ORF">NCTC9185_04458</name>
</gene>
<reference evidence="2 3" key="1">
    <citation type="submission" date="2019-04" db="EMBL/GenBank/DDBJ databases">
        <authorList>
            <consortium name="Pathogen Informatics"/>
        </authorList>
    </citation>
    <scope>NUCLEOTIDE SEQUENCE [LARGE SCALE GENOMIC DNA]</scope>
    <source>
        <strain evidence="2 3">NCTC9185</strain>
    </source>
</reference>
<feature type="transmembrane region" description="Helical" evidence="1">
    <location>
        <begin position="21"/>
        <end position="45"/>
    </location>
</feature>
<keyword evidence="2" id="KW-0808">Transferase</keyword>
<dbReference type="AlphaFoldDB" id="A0A4U9D280"/>
<dbReference type="GO" id="GO:0016760">
    <property type="term" value="F:cellulose synthase (UDP-forming) activity"/>
    <property type="evidence" value="ECO:0007669"/>
    <property type="project" value="UniProtKB-EC"/>
</dbReference>